<feature type="region of interest" description="Disordered" evidence="1">
    <location>
        <begin position="96"/>
        <end position="340"/>
    </location>
</feature>
<accession>A0A6J4TZ71</accession>
<dbReference type="AlphaFoldDB" id="A0A6J4TZ71"/>
<feature type="non-terminal residue" evidence="2">
    <location>
        <position position="1"/>
    </location>
</feature>
<sequence length="340" mass="37516">RLAAQAQRARLGGAVVARGVRRGGRHARRAGDLLRGDRARRRPADGQRARPRDGWPDRHRPRRRGAEGALPLADPQRGRDLVPGLLRARVGLGPRVAQDAGGARRRRVGRHGPEGLDDDGAPVEVVHARRAHGPRRRQAPRADLLPDGHGPARGRDPPAAPDHRRGRVQRAVHRGGADPPRQHRGRGEQRLGRRHHDAHARARRPCLRAAGRGPDRAARARVARQADGCRGRPGRAPAPRPARHRGAGPAAQRLPRPDRDHEARRAGPRGVAGQVALGRGQPGAHRARPRPDRRPRPARRGRRLVLPLPARPRQLDRGRDDRDPQEHRRRARARPAEGQV</sequence>
<organism evidence="2">
    <name type="scientific">uncultured Solirubrobacteraceae bacterium</name>
    <dbReference type="NCBI Taxonomy" id="1162706"/>
    <lineage>
        <taxon>Bacteria</taxon>
        <taxon>Bacillati</taxon>
        <taxon>Actinomycetota</taxon>
        <taxon>Thermoleophilia</taxon>
        <taxon>Solirubrobacterales</taxon>
        <taxon>Solirubrobacteraceae</taxon>
        <taxon>environmental samples</taxon>
    </lineage>
</organism>
<feature type="compositionally biased region" description="Basic residues" evidence="1">
    <location>
        <begin position="192"/>
        <end position="206"/>
    </location>
</feature>
<feature type="compositionally biased region" description="Basic and acidic residues" evidence="1">
    <location>
        <begin position="29"/>
        <end position="58"/>
    </location>
</feature>
<protein>
    <submittedName>
        <fullName evidence="2">Acyl-CoA dehydrogenase, long-chain specific</fullName>
        <ecNumber evidence="2">1.3.8.8</ecNumber>
    </submittedName>
</protein>
<name>A0A6J4TZ71_9ACTN</name>
<dbReference type="EMBL" id="CADCVS010000548">
    <property type="protein sequence ID" value="CAA9535745.1"/>
    <property type="molecule type" value="Genomic_DNA"/>
</dbReference>
<dbReference type="GO" id="GO:0004466">
    <property type="term" value="F:long-chain fatty acyl-CoA dehydrogenase activity"/>
    <property type="evidence" value="ECO:0007669"/>
    <property type="project" value="UniProtKB-EC"/>
</dbReference>
<feature type="compositionally biased region" description="Basic and acidic residues" evidence="1">
    <location>
        <begin position="255"/>
        <end position="265"/>
    </location>
</feature>
<proteinExistence type="predicted"/>
<feature type="compositionally biased region" description="Basic residues" evidence="1">
    <location>
        <begin position="128"/>
        <end position="139"/>
    </location>
</feature>
<dbReference type="EC" id="1.3.8.8" evidence="2"/>
<reference evidence="2" key="1">
    <citation type="submission" date="2020-02" db="EMBL/GenBank/DDBJ databases">
        <authorList>
            <person name="Meier V. D."/>
        </authorList>
    </citation>
    <scope>NUCLEOTIDE SEQUENCE</scope>
    <source>
        <strain evidence="2">AVDCRST_MAG30</strain>
    </source>
</reference>
<gene>
    <name evidence="2" type="ORF">AVDCRST_MAG30-4208</name>
</gene>
<feature type="region of interest" description="Disordered" evidence="1">
    <location>
        <begin position="21"/>
        <end position="81"/>
    </location>
</feature>
<feature type="compositionally biased region" description="Basic residues" evidence="1">
    <location>
        <begin position="164"/>
        <end position="173"/>
    </location>
</feature>
<evidence type="ECO:0000313" key="2">
    <source>
        <dbReference type="EMBL" id="CAA9535745.1"/>
    </source>
</evidence>
<feature type="non-terminal residue" evidence="2">
    <location>
        <position position="340"/>
    </location>
</feature>
<keyword evidence="2" id="KW-0560">Oxidoreductase</keyword>
<evidence type="ECO:0000256" key="1">
    <source>
        <dbReference type="SAM" id="MobiDB-lite"/>
    </source>
</evidence>
<feature type="compositionally biased region" description="Basic and acidic residues" evidence="1">
    <location>
        <begin position="313"/>
        <end position="326"/>
    </location>
</feature>